<dbReference type="HAMAP" id="MF_00974">
    <property type="entry name" value="DNA_primase_DnaG"/>
    <property type="match status" value="1"/>
</dbReference>
<keyword evidence="6" id="KW-0235">DNA replication</keyword>
<dbReference type="NCBIfam" id="TIGR01391">
    <property type="entry name" value="dnaG"/>
    <property type="match status" value="1"/>
</dbReference>
<dbReference type="InterPro" id="IPR036977">
    <property type="entry name" value="DNA_primase_Znf_CHC2"/>
</dbReference>
<feature type="region of interest" description="Disordered" evidence="13">
    <location>
        <begin position="600"/>
        <end position="629"/>
    </location>
</feature>
<dbReference type="GO" id="GO:0003899">
    <property type="term" value="F:DNA-directed RNA polymerase activity"/>
    <property type="evidence" value="ECO:0007669"/>
    <property type="project" value="InterPro"/>
</dbReference>
<reference evidence="15" key="1">
    <citation type="submission" date="2020-05" db="EMBL/GenBank/DDBJ databases">
        <authorList>
            <person name="Chiriac C."/>
            <person name="Salcher M."/>
            <person name="Ghai R."/>
            <person name="Kavagutti S V."/>
        </authorList>
    </citation>
    <scope>NUCLEOTIDE SEQUENCE</scope>
</reference>
<evidence type="ECO:0000256" key="13">
    <source>
        <dbReference type="SAM" id="MobiDB-lite"/>
    </source>
</evidence>
<keyword evidence="5" id="KW-0548">Nucleotidyltransferase</keyword>
<feature type="domain" description="Toprim" evidence="14">
    <location>
        <begin position="256"/>
        <end position="335"/>
    </location>
</feature>
<evidence type="ECO:0000256" key="2">
    <source>
        <dbReference type="ARBA" id="ARBA00022478"/>
    </source>
</evidence>
<dbReference type="SUPFAM" id="SSF57783">
    <property type="entry name" value="Zinc beta-ribbon"/>
    <property type="match status" value="1"/>
</dbReference>
<sequence>MGIVAEDIVRVREATDIVALISERIALKRAGRRYTGLCPFHNEKSSSFSVNPELGVYHCFGCQVSGDAITFLRELDHIDFIDAVERLATRAGITLRYDDAKASQDRQKRSRLIEACGAAVAFYHDRLLTSADAGGARAYLRSRGFDGDAARRFQLGWAPDSYDALSRSLQDQKFSREDLASVGLSFINRSNKLQDQFRGRLMFPIFDRQGDAVGFGGRTLTGDGPKYKNSPETPLYSKSRVLYGLNWAKAEVAARDSVVICEGYTDVMAFALAGVPNAVATCGTALTEDHVQILKNFTRNIVLAYDADSAGQSAAEKWYTWEQRFEINVRVAALPTSGDPADLWRSDPDALLRAVTNARSFMDFKLDRVFASFDLESPEGRARCAEAAVDVLREHSNELVREGYIQKVAGVTGFDHAWFKQAIAKPATRTAATARDSESRDAMAPARRPNPTERIDRRELEALRWAIHDPAMVVNWIDTSLFSDPLTIEAFELLASTESFHEATAAATGPVLALLEQLGVEEPVGDGEKETLHARLVVSLVEPAGERWLKDLVRAGDDRAMVVKPVLDKIATARNSDWHMGEKAALQLVAMLSDAYVSHSSGASEAPQVSDDSEDASPMESDAVGVPEA</sequence>
<dbReference type="FunFam" id="3.90.580.10:FF:000001">
    <property type="entry name" value="DNA primase"/>
    <property type="match status" value="1"/>
</dbReference>
<dbReference type="Gene3D" id="3.90.580.10">
    <property type="entry name" value="Zinc finger, CHC2-type domain"/>
    <property type="match status" value="1"/>
</dbReference>
<dbReference type="SMART" id="SM00400">
    <property type="entry name" value="ZnF_CHCC"/>
    <property type="match status" value="1"/>
</dbReference>
<dbReference type="Pfam" id="PF01807">
    <property type="entry name" value="Zn_ribbon_DnaG"/>
    <property type="match status" value="1"/>
</dbReference>
<keyword evidence="12" id="KW-0804">Transcription</keyword>
<keyword evidence="7" id="KW-0479">Metal-binding</keyword>
<keyword evidence="10" id="KW-0460">Magnesium</keyword>
<keyword evidence="4" id="KW-0808">Transferase</keyword>
<keyword evidence="3" id="KW-0639">Primosome</keyword>
<evidence type="ECO:0000256" key="3">
    <source>
        <dbReference type="ARBA" id="ARBA00022515"/>
    </source>
</evidence>
<dbReference type="InterPro" id="IPR006295">
    <property type="entry name" value="DNA_primase_DnaG"/>
</dbReference>
<dbReference type="CDD" id="cd03364">
    <property type="entry name" value="TOPRIM_DnaG_primases"/>
    <property type="match status" value="1"/>
</dbReference>
<feature type="region of interest" description="Disordered" evidence="13">
    <location>
        <begin position="429"/>
        <end position="451"/>
    </location>
</feature>
<evidence type="ECO:0000313" key="15">
    <source>
        <dbReference type="EMBL" id="CAB4652390.1"/>
    </source>
</evidence>
<dbReference type="InterPro" id="IPR002694">
    <property type="entry name" value="Znf_CHC2"/>
</dbReference>
<dbReference type="Pfam" id="PF08275">
    <property type="entry name" value="DNAG_N"/>
    <property type="match status" value="1"/>
</dbReference>
<dbReference type="PROSITE" id="PS50880">
    <property type="entry name" value="TOPRIM"/>
    <property type="match status" value="1"/>
</dbReference>
<dbReference type="Gene3D" id="3.90.980.10">
    <property type="entry name" value="DNA primase, catalytic core, N-terminal domain"/>
    <property type="match status" value="1"/>
</dbReference>
<dbReference type="InterPro" id="IPR037068">
    <property type="entry name" value="DNA_primase_core_N_sf"/>
</dbReference>
<keyword evidence="11" id="KW-0238">DNA-binding</keyword>
<gene>
    <name evidence="15" type="ORF">UFOPK2242_00487</name>
</gene>
<dbReference type="GO" id="GO:0008270">
    <property type="term" value="F:zinc ion binding"/>
    <property type="evidence" value="ECO:0007669"/>
    <property type="project" value="UniProtKB-KW"/>
</dbReference>
<dbReference type="PANTHER" id="PTHR30313:SF2">
    <property type="entry name" value="DNA PRIMASE"/>
    <property type="match status" value="1"/>
</dbReference>
<evidence type="ECO:0000256" key="1">
    <source>
        <dbReference type="ARBA" id="ARBA00001947"/>
    </source>
</evidence>
<evidence type="ECO:0000256" key="10">
    <source>
        <dbReference type="ARBA" id="ARBA00022842"/>
    </source>
</evidence>
<dbReference type="InterPro" id="IPR013264">
    <property type="entry name" value="DNAG_N"/>
</dbReference>
<dbReference type="GO" id="GO:0003677">
    <property type="term" value="F:DNA binding"/>
    <property type="evidence" value="ECO:0007669"/>
    <property type="project" value="UniProtKB-KW"/>
</dbReference>
<dbReference type="InterPro" id="IPR019475">
    <property type="entry name" value="DNA_primase_DnaB-bd"/>
</dbReference>
<dbReference type="SMART" id="SM00493">
    <property type="entry name" value="TOPRIM"/>
    <property type="match status" value="1"/>
</dbReference>
<comment type="cofactor">
    <cofactor evidence="1">
        <name>Zn(2+)</name>
        <dbReference type="ChEBI" id="CHEBI:29105"/>
    </cofactor>
</comment>
<dbReference type="GO" id="GO:0006269">
    <property type="term" value="P:DNA replication, synthesis of primer"/>
    <property type="evidence" value="ECO:0007669"/>
    <property type="project" value="UniProtKB-KW"/>
</dbReference>
<evidence type="ECO:0000256" key="7">
    <source>
        <dbReference type="ARBA" id="ARBA00022723"/>
    </source>
</evidence>
<dbReference type="GO" id="GO:0000428">
    <property type="term" value="C:DNA-directed RNA polymerase complex"/>
    <property type="evidence" value="ECO:0007669"/>
    <property type="project" value="UniProtKB-KW"/>
</dbReference>
<dbReference type="InterPro" id="IPR030846">
    <property type="entry name" value="DnaG_bac"/>
</dbReference>
<dbReference type="GO" id="GO:1990077">
    <property type="term" value="C:primosome complex"/>
    <property type="evidence" value="ECO:0007669"/>
    <property type="project" value="UniProtKB-KW"/>
</dbReference>
<evidence type="ECO:0000256" key="8">
    <source>
        <dbReference type="ARBA" id="ARBA00022771"/>
    </source>
</evidence>
<keyword evidence="8" id="KW-0863">Zinc-finger</keyword>
<dbReference type="InterPro" id="IPR034151">
    <property type="entry name" value="TOPRIM_DnaG_bac"/>
</dbReference>
<dbReference type="PANTHER" id="PTHR30313">
    <property type="entry name" value="DNA PRIMASE"/>
    <property type="match status" value="1"/>
</dbReference>
<evidence type="ECO:0000256" key="12">
    <source>
        <dbReference type="ARBA" id="ARBA00023163"/>
    </source>
</evidence>
<proteinExistence type="inferred from homology"/>
<keyword evidence="9" id="KW-0862">Zinc</keyword>
<dbReference type="EMBL" id="CAEZWM010000041">
    <property type="protein sequence ID" value="CAB4652390.1"/>
    <property type="molecule type" value="Genomic_DNA"/>
</dbReference>
<dbReference type="GO" id="GO:0005737">
    <property type="term" value="C:cytoplasm"/>
    <property type="evidence" value="ECO:0007669"/>
    <property type="project" value="TreeGrafter"/>
</dbReference>
<evidence type="ECO:0000259" key="14">
    <source>
        <dbReference type="PROSITE" id="PS50880"/>
    </source>
</evidence>
<dbReference type="SUPFAM" id="SSF56731">
    <property type="entry name" value="DNA primase core"/>
    <property type="match status" value="1"/>
</dbReference>
<protein>
    <submittedName>
        <fullName evidence="15">Unannotated protein</fullName>
    </submittedName>
</protein>
<dbReference type="InterPro" id="IPR050219">
    <property type="entry name" value="DnaG_primase"/>
</dbReference>
<evidence type="ECO:0000256" key="11">
    <source>
        <dbReference type="ARBA" id="ARBA00023125"/>
    </source>
</evidence>
<evidence type="ECO:0000256" key="4">
    <source>
        <dbReference type="ARBA" id="ARBA00022679"/>
    </source>
</evidence>
<name>A0A6J6KRF4_9ZZZZ</name>
<keyword evidence="2" id="KW-0240">DNA-directed RNA polymerase</keyword>
<dbReference type="AlphaFoldDB" id="A0A6J6KRF4"/>
<evidence type="ECO:0000256" key="6">
    <source>
        <dbReference type="ARBA" id="ARBA00022705"/>
    </source>
</evidence>
<evidence type="ECO:0000256" key="9">
    <source>
        <dbReference type="ARBA" id="ARBA00022833"/>
    </source>
</evidence>
<dbReference type="InterPro" id="IPR006171">
    <property type="entry name" value="TOPRIM_dom"/>
</dbReference>
<evidence type="ECO:0000256" key="5">
    <source>
        <dbReference type="ARBA" id="ARBA00022695"/>
    </source>
</evidence>
<organism evidence="15">
    <name type="scientific">freshwater metagenome</name>
    <dbReference type="NCBI Taxonomy" id="449393"/>
    <lineage>
        <taxon>unclassified sequences</taxon>
        <taxon>metagenomes</taxon>
        <taxon>ecological metagenomes</taxon>
    </lineage>
</organism>
<dbReference type="Pfam" id="PF13155">
    <property type="entry name" value="Toprim_2"/>
    <property type="match status" value="1"/>
</dbReference>
<dbReference type="Pfam" id="PF10410">
    <property type="entry name" value="DnaB_bind"/>
    <property type="match status" value="1"/>
</dbReference>
<dbReference type="Gene3D" id="3.40.1360.10">
    <property type="match status" value="1"/>
</dbReference>
<accession>A0A6J6KRF4</accession>